<dbReference type="Pfam" id="PF16657">
    <property type="entry name" value="Malt_amylase_C"/>
    <property type="match status" value="1"/>
</dbReference>
<evidence type="ECO:0000256" key="2">
    <source>
        <dbReference type="ARBA" id="ARBA00005496"/>
    </source>
</evidence>
<dbReference type="SUPFAM" id="SSF51011">
    <property type="entry name" value="Glycosyl hydrolase domain"/>
    <property type="match status" value="1"/>
</dbReference>
<comment type="catalytic activity">
    <reaction evidence="1">
        <text>D-maltose = alpha,alpha-trehalose</text>
        <dbReference type="Rhea" id="RHEA:15145"/>
        <dbReference type="ChEBI" id="CHEBI:16551"/>
        <dbReference type="ChEBI" id="CHEBI:17306"/>
        <dbReference type="EC" id="5.4.99.16"/>
    </reaction>
</comment>
<dbReference type="PANTHER" id="PTHR10357:SF219">
    <property type="entry name" value="MALTOSE ALPHA-D-GLUCOSYLTRANSFERASE"/>
    <property type="match status" value="1"/>
</dbReference>
<keyword evidence="9" id="KW-0808">Transferase</keyword>
<dbReference type="SMART" id="SM00642">
    <property type="entry name" value="Aamy"/>
    <property type="match status" value="1"/>
</dbReference>
<dbReference type="EMBL" id="SDMK01000001">
    <property type="protein sequence ID" value="RXS98070.1"/>
    <property type="molecule type" value="Genomic_DNA"/>
</dbReference>
<dbReference type="Gene3D" id="3.20.20.80">
    <property type="entry name" value="Glycosidases"/>
    <property type="match status" value="1"/>
</dbReference>
<dbReference type="InterPro" id="IPR013780">
    <property type="entry name" value="Glyco_hydro_b"/>
</dbReference>
<keyword evidence="6 9" id="KW-0413">Isomerase</keyword>
<keyword evidence="10" id="KW-1185">Reference proteome</keyword>
<feature type="domain" description="Glycosyl hydrolase family 13 catalytic" evidence="8">
    <location>
        <begin position="20"/>
        <end position="419"/>
    </location>
</feature>
<evidence type="ECO:0000313" key="10">
    <source>
        <dbReference type="Proteomes" id="UP000290253"/>
    </source>
</evidence>
<dbReference type="InterPro" id="IPR032091">
    <property type="entry name" value="Malt_amylase-like_C"/>
</dbReference>
<dbReference type="GO" id="GO:0047471">
    <property type="term" value="F:maltose alpha-D-glucosyltransferase activity"/>
    <property type="evidence" value="ECO:0007669"/>
    <property type="project" value="UniProtKB-EC"/>
</dbReference>
<dbReference type="InterPro" id="IPR006047">
    <property type="entry name" value="GH13_cat_dom"/>
</dbReference>
<comment type="similarity">
    <text evidence="2">Belongs to the glycosyl hydrolase 13 family. TreS subfamily.</text>
</comment>
<evidence type="ECO:0000256" key="5">
    <source>
        <dbReference type="ARBA" id="ARBA00022837"/>
    </source>
</evidence>
<reference evidence="9 10" key="1">
    <citation type="journal article" date="2016" name="Int. J. Syst. Evol. Microbiol.">
        <title>Acidipila dinghuensis sp. nov., an acidobacterium isolated from forest soil.</title>
        <authorList>
            <person name="Jiang Y.W."/>
            <person name="Wang J."/>
            <person name="Chen M.H."/>
            <person name="Lv Y.Y."/>
            <person name="Qiu L.H."/>
        </authorList>
    </citation>
    <scope>NUCLEOTIDE SEQUENCE [LARGE SCALE GENOMIC DNA]</scope>
    <source>
        <strain evidence="9 10">DHOF10</strain>
    </source>
</reference>
<accession>A0A4Q1SLB2</accession>
<comment type="caution">
    <text evidence="9">The sequence shown here is derived from an EMBL/GenBank/DDBJ whole genome shotgun (WGS) entry which is preliminary data.</text>
</comment>
<dbReference type="CDD" id="cd11334">
    <property type="entry name" value="AmyAc_TreS"/>
    <property type="match status" value="1"/>
</dbReference>
<dbReference type="InterPro" id="IPR012810">
    <property type="entry name" value="TreS/a-amylase_N"/>
</dbReference>
<dbReference type="FunFam" id="3.20.20.80:FF:000055">
    <property type="entry name" value="Trehalose synthase"/>
    <property type="match status" value="1"/>
</dbReference>
<evidence type="ECO:0000256" key="4">
    <source>
        <dbReference type="ARBA" id="ARBA00022723"/>
    </source>
</evidence>
<dbReference type="NCBIfam" id="TIGR02456">
    <property type="entry name" value="treS_nterm"/>
    <property type="match status" value="1"/>
</dbReference>
<dbReference type="GO" id="GO:0005975">
    <property type="term" value="P:carbohydrate metabolic process"/>
    <property type="evidence" value="ECO:0007669"/>
    <property type="project" value="InterPro"/>
</dbReference>
<name>A0A4Q1SLB2_9BACT</name>
<dbReference type="Gene3D" id="3.90.400.10">
    <property type="entry name" value="Oligo-1,6-glucosidase, Domain 2"/>
    <property type="match status" value="1"/>
</dbReference>
<dbReference type="GO" id="GO:0046872">
    <property type="term" value="F:metal ion binding"/>
    <property type="evidence" value="ECO:0007669"/>
    <property type="project" value="UniProtKB-KW"/>
</dbReference>
<dbReference type="InterPro" id="IPR017853">
    <property type="entry name" value="GH"/>
</dbReference>
<keyword evidence="4" id="KW-0479">Metal-binding</keyword>
<evidence type="ECO:0000256" key="6">
    <source>
        <dbReference type="ARBA" id="ARBA00023235"/>
    </source>
</evidence>
<protein>
    <recommendedName>
        <fullName evidence="3">maltose alpha-D-glucosyltransferase</fullName>
        <ecNumber evidence="3">5.4.99.16</ecNumber>
    </recommendedName>
    <alternativeName>
        <fullName evidence="7">Maltose alpha-D-glucosyltransferase</fullName>
    </alternativeName>
</protein>
<evidence type="ECO:0000256" key="1">
    <source>
        <dbReference type="ARBA" id="ARBA00001595"/>
    </source>
</evidence>
<sequence length="558" mass="64285">MRKPGSVSDPLWYKDAIIYELHVKAFADSNNDGIGDFRGLMQKLDYLTDLGVTCIWLLPFFPSPLRDDGYDISDYMNVHPSYGTINDFQLFLDAAHERGLQVMIELVINHTSDQHPWFQAARTSPPGSPAREFYVWSDSDQLYKDARIIFTDTEKSNWSWDPVAQAYYWHRFFSHQPDLNFDNPRVMEEVIKVLHFWLDMGVDGLRLDAIPYLVERDGTNCENLAETHAAIKKIRAALDERYEGRMILAEANQPPINVRDYFGDGDECHMAFHFPLMPRIYMALSQEDRQPITDIMAQTPEIPEICQWGMFLRNHDELTLEMVTGDERDYMYLAYSADPRMRINVGIRRRLAPLMDNNRRRIELLNSLLFSFPGTPILYYGDEIGMGDNIYLGDRNGVRTPMQWSGDRNAGFSRANPARLYSPVIMDPVWGYEAINVEAQQGDPSSLLNWMRNMIALRKLFPVFGRGTLRFLGALNRKIMAYIRELDGVQILCVANLSHVWQPAELDLSGFEGMLPVEMLGYVEFPAVTSAPYRVTLGPYEFLWLELQQNMAATYGNL</sequence>
<evidence type="ECO:0000256" key="7">
    <source>
        <dbReference type="ARBA" id="ARBA00031378"/>
    </source>
</evidence>
<gene>
    <name evidence="9" type="primary">treS</name>
    <name evidence="9" type="ORF">ESZ00_00720</name>
</gene>
<organism evidence="9 10">
    <name type="scientific">Silvibacterium dinghuense</name>
    <dbReference type="NCBI Taxonomy" id="1560006"/>
    <lineage>
        <taxon>Bacteria</taxon>
        <taxon>Pseudomonadati</taxon>
        <taxon>Acidobacteriota</taxon>
        <taxon>Terriglobia</taxon>
        <taxon>Terriglobales</taxon>
        <taxon>Acidobacteriaceae</taxon>
        <taxon>Silvibacterium</taxon>
    </lineage>
</organism>
<dbReference type="Pfam" id="PF00128">
    <property type="entry name" value="Alpha-amylase"/>
    <property type="match status" value="1"/>
</dbReference>
<evidence type="ECO:0000313" key="9">
    <source>
        <dbReference type="EMBL" id="RXS98070.1"/>
    </source>
</evidence>
<keyword evidence="5" id="KW-0106">Calcium</keyword>
<evidence type="ECO:0000259" key="8">
    <source>
        <dbReference type="SMART" id="SM00642"/>
    </source>
</evidence>
<dbReference type="Gene3D" id="2.60.40.1180">
    <property type="entry name" value="Golgi alpha-mannosidase II"/>
    <property type="match status" value="1"/>
</dbReference>
<dbReference type="PANTHER" id="PTHR10357">
    <property type="entry name" value="ALPHA-AMYLASE FAMILY MEMBER"/>
    <property type="match status" value="1"/>
</dbReference>
<dbReference type="EC" id="5.4.99.16" evidence="3"/>
<dbReference type="OrthoDB" id="9805159at2"/>
<dbReference type="AlphaFoldDB" id="A0A4Q1SLB2"/>
<evidence type="ECO:0000256" key="3">
    <source>
        <dbReference type="ARBA" id="ARBA00012619"/>
    </source>
</evidence>
<dbReference type="SUPFAM" id="SSF51445">
    <property type="entry name" value="(Trans)glycosidases"/>
    <property type="match status" value="1"/>
</dbReference>
<dbReference type="InterPro" id="IPR045857">
    <property type="entry name" value="O16G_dom_2"/>
</dbReference>
<dbReference type="GO" id="GO:0016740">
    <property type="term" value="F:transferase activity"/>
    <property type="evidence" value="ECO:0007669"/>
    <property type="project" value="UniProtKB-KW"/>
</dbReference>
<dbReference type="Proteomes" id="UP000290253">
    <property type="component" value="Unassembled WGS sequence"/>
</dbReference>
<proteinExistence type="inferred from homology"/>